<evidence type="ECO:0000256" key="5">
    <source>
        <dbReference type="ARBA" id="ARBA00023002"/>
    </source>
</evidence>
<keyword evidence="5" id="KW-0560">Oxidoreductase</keyword>
<protein>
    <recommendedName>
        <fullName evidence="7">D-amino-acid oxidase</fullName>
        <ecNumber evidence="6">1.4.3.3</ecNumber>
    </recommendedName>
</protein>
<dbReference type="EMBL" id="AP035768">
    <property type="protein sequence ID" value="BFO17406.1"/>
    <property type="molecule type" value="Genomic_DNA"/>
</dbReference>
<gene>
    <name evidence="11" type="ORF">SHKM778_37940</name>
</gene>
<feature type="region of interest" description="Disordered" evidence="9">
    <location>
        <begin position="1"/>
        <end position="26"/>
    </location>
</feature>
<dbReference type="SUPFAM" id="SSF51971">
    <property type="entry name" value="Nucleotide-binding domain"/>
    <property type="match status" value="1"/>
</dbReference>
<feature type="domain" description="FAD dependent oxidoreductase" evidence="10">
    <location>
        <begin position="56"/>
        <end position="154"/>
    </location>
</feature>
<comment type="cofactor">
    <cofactor evidence="1">
        <name>FAD</name>
        <dbReference type="ChEBI" id="CHEBI:57692"/>
    </cofactor>
</comment>
<evidence type="ECO:0000256" key="9">
    <source>
        <dbReference type="SAM" id="MobiDB-lite"/>
    </source>
</evidence>
<evidence type="ECO:0000256" key="2">
    <source>
        <dbReference type="ARBA" id="ARBA00006730"/>
    </source>
</evidence>
<evidence type="ECO:0000256" key="1">
    <source>
        <dbReference type="ARBA" id="ARBA00001974"/>
    </source>
</evidence>
<dbReference type="GO" id="GO:0019478">
    <property type="term" value="P:D-amino acid catabolic process"/>
    <property type="evidence" value="ECO:0007669"/>
    <property type="project" value="TreeGrafter"/>
</dbReference>
<reference evidence="11" key="2">
    <citation type="submission" date="2024-07" db="EMBL/GenBank/DDBJ databases">
        <title>Streptomyces haneummycinica sp. nov., a new antibiotic-producing actinobacterium isolated from marine sediment.</title>
        <authorList>
            <person name="Uemura M."/>
            <person name="Hamada M."/>
            <person name="Hirano S."/>
            <person name="Kobayashi K."/>
            <person name="Ohshiro T."/>
            <person name="Kobayashi T."/>
            <person name="Terahara T."/>
        </authorList>
    </citation>
    <scope>NUCLEOTIDE SEQUENCE</scope>
    <source>
        <strain evidence="11">KM77-8</strain>
    </source>
</reference>
<dbReference type="GO" id="GO:0071949">
    <property type="term" value="F:FAD binding"/>
    <property type="evidence" value="ECO:0007669"/>
    <property type="project" value="InterPro"/>
</dbReference>
<reference evidence="11" key="1">
    <citation type="submission" date="2024-06" db="EMBL/GenBank/DDBJ databases">
        <authorList>
            <consortium name="consrtm"/>
            <person name="Uemura M."/>
            <person name="Terahara T."/>
        </authorList>
    </citation>
    <scope>NUCLEOTIDE SEQUENCE</scope>
    <source>
        <strain evidence="11">KM77-8</strain>
    </source>
</reference>
<dbReference type="AlphaFoldDB" id="A0AAT9HJB9"/>
<keyword evidence="3" id="KW-0285">Flavoprotein</keyword>
<evidence type="ECO:0000256" key="6">
    <source>
        <dbReference type="ARBA" id="ARBA00039101"/>
    </source>
</evidence>
<evidence type="ECO:0000256" key="7">
    <source>
        <dbReference type="ARBA" id="ARBA00039751"/>
    </source>
</evidence>
<comment type="catalytic activity">
    <reaction evidence="8">
        <text>a D-alpha-amino acid + O2 + H2O = a 2-oxocarboxylate + H2O2 + NH4(+)</text>
        <dbReference type="Rhea" id="RHEA:21816"/>
        <dbReference type="ChEBI" id="CHEBI:15377"/>
        <dbReference type="ChEBI" id="CHEBI:15379"/>
        <dbReference type="ChEBI" id="CHEBI:16240"/>
        <dbReference type="ChEBI" id="CHEBI:28938"/>
        <dbReference type="ChEBI" id="CHEBI:35179"/>
        <dbReference type="ChEBI" id="CHEBI:59871"/>
        <dbReference type="EC" id="1.4.3.3"/>
    </reaction>
    <physiologicalReaction direction="left-to-right" evidence="8">
        <dbReference type="Rhea" id="RHEA:21817"/>
    </physiologicalReaction>
</comment>
<dbReference type="InterPro" id="IPR006076">
    <property type="entry name" value="FAD-dep_OxRdtase"/>
</dbReference>
<comment type="similarity">
    <text evidence="2">Belongs to the DAMOX/DASOX family.</text>
</comment>
<dbReference type="GO" id="GO:0005737">
    <property type="term" value="C:cytoplasm"/>
    <property type="evidence" value="ECO:0007669"/>
    <property type="project" value="TreeGrafter"/>
</dbReference>
<dbReference type="InterPro" id="IPR023209">
    <property type="entry name" value="DAO"/>
</dbReference>
<evidence type="ECO:0000259" key="10">
    <source>
        <dbReference type="Pfam" id="PF01266"/>
    </source>
</evidence>
<dbReference type="PANTHER" id="PTHR11530">
    <property type="entry name" value="D-AMINO ACID OXIDASE"/>
    <property type="match status" value="1"/>
</dbReference>
<dbReference type="EC" id="1.4.3.3" evidence="6"/>
<evidence type="ECO:0000256" key="4">
    <source>
        <dbReference type="ARBA" id="ARBA00022827"/>
    </source>
</evidence>
<proteinExistence type="inferred from homology"/>
<evidence type="ECO:0000256" key="8">
    <source>
        <dbReference type="ARBA" id="ARBA00049547"/>
    </source>
</evidence>
<keyword evidence="4" id="KW-0274">FAD</keyword>
<accession>A0AAT9HJB9</accession>
<evidence type="ECO:0000256" key="3">
    <source>
        <dbReference type="ARBA" id="ARBA00022630"/>
    </source>
</evidence>
<organism evidence="11">
    <name type="scientific">Streptomyces haneummycinicus</name>
    <dbReference type="NCBI Taxonomy" id="3074435"/>
    <lineage>
        <taxon>Bacteria</taxon>
        <taxon>Bacillati</taxon>
        <taxon>Actinomycetota</taxon>
        <taxon>Actinomycetes</taxon>
        <taxon>Kitasatosporales</taxon>
        <taxon>Streptomycetaceae</taxon>
        <taxon>Streptomyces</taxon>
    </lineage>
</organism>
<dbReference type="GO" id="GO:0003884">
    <property type="term" value="F:D-amino-acid oxidase activity"/>
    <property type="evidence" value="ECO:0007669"/>
    <property type="project" value="UniProtKB-EC"/>
</dbReference>
<evidence type="ECO:0000313" key="11">
    <source>
        <dbReference type="EMBL" id="BFO17406.1"/>
    </source>
</evidence>
<name>A0AAT9HJB9_9ACTN</name>
<dbReference type="PANTHER" id="PTHR11530:SF11">
    <property type="entry name" value="D-ASPARTATE OXIDASE"/>
    <property type="match status" value="1"/>
</dbReference>
<dbReference type="Gene3D" id="3.40.50.720">
    <property type="entry name" value="NAD(P)-binding Rossmann-like Domain"/>
    <property type="match status" value="1"/>
</dbReference>
<dbReference type="Pfam" id="PF01266">
    <property type="entry name" value="DAO"/>
    <property type="match status" value="1"/>
</dbReference>
<sequence>MPGGEVLGDECGSHQTADPNGRVRRDAAGCPRRTRVTRAHDVFRYRPRMGTEPDCDVLVIGGGVVGLTTAVVLAERGVRVRLWTRDPVERTTSAVAGALWWPYRIEPVAAARAWALRSLEVYEELAARPSVTGVRLVEGVLGETGLDEMGSWAAARLPGLRAATAEEYPVGAGCGRGCR</sequence>